<feature type="transmembrane region" description="Helical" evidence="1">
    <location>
        <begin position="153"/>
        <end position="173"/>
    </location>
</feature>
<evidence type="ECO:0000313" key="2">
    <source>
        <dbReference type="EMBL" id="PTQ89341.1"/>
    </source>
</evidence>
<feature type="transmembrane region" description="Helical" evidence="1">
    <location>
        <begin position="20"/>
        <end position="39"/>
    </location>
</feature>
<gene>
    <name evidence="2" type="ORF">C8N29_10774</name>
</gene>
<evidence type="ECO:0000313" key="3">
    <source>
        <dbReference type="Proteomes" id="UP000244223"/>
    </source>
</evidence>
<accession>A0A2T5IZG7</accession>
<dbReference type="RefSeq" id="WP_107865669.1">
    <property type="nucleotide sequence ID" value="NZ_QAON01000007.1"/>
</dbReference>
<organism evidence="2 3">
    <name type="scientific">Agitococcus lubricus</name>
    <dbReference type="NCBI Taxonomy" id="1077255"/>
    <lineage>
        <taxon>Bacteria</taxon>
        <taxon>Pseudomonadati</taxon>
        <taxon>Pseudomonadota</taxon>
        <taxon>Gammaproteobacteria</taxon>
        <taxon>Moraxellales</taxon>
        <taxon>Moraxellaceae</taxon>
        <taxon>Agitococcus</taxon>
    </lineage>
</organism>
<dbReference type="EMBL" id="QAON01000007">
    <property type="protein sequence ID" value="PTQ89341.1"/>
    <property type="molecule type" value="Genomic_DNA"/>
</dbReference>
<protein>
    <submittedName>
        <fullName evidence="2">Uncharacterized protein</fullName>
    </submittedName>
</protein>
<feature type="transmembrane region" description="Helical" evidence="1">
    <location>
        <begin position="216"/>
        <end position="239"/>
    </location>
</feature>
<keyword evidence="1" id="KW-0812">Transmembrane</keyword>
<sequence>MPDNSTVAIHQTIQPKISSALLSIIPLLFFVLSPLLFISYYASEFFISVIIGSLVFVLFFYTINTHIINITITEKNITFGPIIGKIPTRVVQLSDIHSINILKYKDKKYQITLSTHHGKIYEINMKYYSETDKEMLLRYIQHQIKCPQREGETASLVMLMYCTFIIYGVAEIIENQILTTSHQSSSDLMFNLGVLLIIPISYVCHIMIKNNKASKLLFIFSPLIAINLTTLLTNLVYLYNEHYPLSSTQNIRLALKQTEGNYQDWQLSAAIQKTLLLENAILTTRINKDALAENFILKQGQYYNLTIQTGLLNDTFIVPHTIRAAN</sequence>
<comment type="caution">
    <text evidence="2">The sequence shown here is derived from an EMBL/GenBank/DDBJ whole genome shotgun (WGS) entry which is preliminary data.</text>
</comment>
<reference evidence="2 3" key="1">
    <citation type="submission" date="2018-04" db="EMBL/GenBank/DDBJ databases">
        <title>Genomic Encyclopedia of Archaeal and Bacterial Type Strains, Phase II (KMG-II): from individual species to whole genera.</title>
        <authorList>
            <person name="Goeker M."/>
        </authorList>
    </citation>
    <scope>NUCLEOTIDE SEQUENCE [LARGE SCALE GENOMIC DNA]</scope>
    <source>
        <strain evidence="2 3">DSM 5822</strain>
    </source>
</reference>
<proteinExistence type="predicted"/>
<name>A0A2T5IZG7_9GAMM</name>
<feature type="transmembrane region" description="Helical" evidence="1">
    <location>
        <begin position="45"/>
        <end position="63"/>
    </location>
</feature>
<keyword evidence="1" id="KW-1133">Transmembrane helix</keyword>
<feature type="transmembrane region" description="Helical" evidence="1">
    <location>
        <begin position="188"/>
        <end position="204"/>
    </location>
</feature>
<dbReference type="AlphaFoldDB" id="A0A2T5IZG7"/>
<evidence type="ECO:0000256" key="1">
    <source>
        <dbReference type="SAM" id="Phobius"/>
    </source>
</evidence>
<keyword evidence="3" id="KW-1185">Reference proteome</keyword>
<dbReference type="Proteomes" id="UP000244223">
    <property type="component" value="Unassembled WGS sequence"/>
</dbReference>
<keyword evidence="1" id="KW-0472">Membrane</keyword>